<accession>A0A387BHN1</accession>
<keyword evidence="3" id="KW-1185">Reference proteome</keyword>
<evidence type="ECO:0000313" key="3">
    <source>
        <dbReference type="Proteomes" id="UP000269374"/>
    </source>
</evidence>
<organism evidence="2 3">
    <name type="scientific">Lactococcus allomyrinae</name>
    <dbReference type="NCBI Taxonomy" id="2419773"/>
    <lineage>
        <taxon>Bacteria</taxon>
        <taxon>Bacillati</taxon>
        <taxon>Bacillota</taxon>
        <taxon>Bacilli</taxon>
        <taxon>Lactobacillales</taxon>
        <taxon>Streptococcaceae</taxon>
        <taxon>Lactococcus</taxon>
    </lineage>
</organism>
<keyword evidence="1" id="KW-0812">Transmembrane</keyword>
<gene>
    <name evidence="2" type="ORF">D7I46_05620</name>
</gene>
<dbReference type="AlphaFoldDB" id="A0A387BHN1"/>
<evidence type="ECO:0000313" key="2">
    <source>
        <dbReference type="EMBL" id="AYG00616.1"/>
    </source>
</evidence>
<evidence type="ECO:0000256" key="1">
    <source>
        <dbReference type="SAM" id="Phobius"/>
    </source>
</evidence>
<keyword evidence="1" id="KW-0472">Membrane</keyword>
<dbReference type="EMBL" id="CP032627">
    <property type="protein sequence ID" value="AYG00616.1"/>
    <property type="molecule type" value="Genomic_DNA"/>
</dbReference>
<dbReference type="Proteomes" id="UP000269374">
    <property type="component" value="Chromosome"/>
</dbReference>
<proteinExistence type="predicted"/>
<dbReference type="RefSeq" id="WP_120772004.1">
    <property type="nucleotide sequence ID" value="NZ_CP032627.1"/>
</dbReference>
<protein>
    <submittedName>
        <fullName evidence="2">Uncharacterized protein</fullName>
    </submittedName>
</protein>
<dbReference type="OrthoDB" id="2242609at2"/>
<feature type="transmembrane region" description="Helical" evidence="1">
    <location>
        <begin position="79"/>
        <end position="102"/>
    </location>
</feature>
<reference evidence="2 3" key="1">
    <citation type="submission" date="2018-09" db="EMBL/GenBank/DDBJ databases">
        <title>Genome sequencing of strain 1JSPR-7.</title>
        <authorList>
            <person name="Heo J."/>
            <person name="Kim S.-J."/>
            <person name="Kwon S.-W."/>
        </authorList>
    </citation>
    <scope>NUCLEOTIDE SEQUENCE [LARGE SCALE GENOMIC DNA]</scope>
    <source>
        <strain evidence="2 3">1JSPR-7</strain>
    </source>
</reference>
<dbReference type="KEGG" id="lact:D7I46_05620"/>
<keyword evidence="1" id="KW-1133">Transmembrane helix</keyword>
<feature type="transmembrane region" description="Helical" evidence="1">
    <location>
        <begin position="122"/>
        <end position="145"/>
    </location>
</feature>
<name>A0A387BHN1_9LACT</name>
<sequence length="153" mass="17898">MRVKIWHMILVFIAWVGLMFLPATVNQIKLNSTFDIAKSRENYFYYLMTQKPVTSIILILLFCGVVIGILRKWRMTKYFAFSFMVLYIYDMFLNLVLSRIFVGVSLKVALSKETFEGLWRTFGLGFFLVSLVGIVFSILLFVYTISDGKKQKR</sequence>
<feature type="transmembrane region" description="Helical" evidence="1">
    <location>
        <begin position="43"/>
        <end position="67"/>
    </location>
</feature>